<accession>A0ABS0MX39</accession>
<evidence type="ECO:0000313" key="1">
    <source>
        <dbReference type="EMBL" id="MBH3440539.1"/>
    </source>
</evidence>
<comment type="caution">
    <text evidence="1">The sequence shown here is derived from an EMBL/GenBank/DDBJ whole genome shotgun (WGS) entry which is preliminary data.</text>
</comment>
<reference evidence="1 2" key="1">
    <citation type="submission" date="2020-11" db="EMBL/GenBank/DDBJ databases">
        <title>Enhanced detection system for hospital associated transmission using whole genome sequencing surveillance.</title>
        <authorList>
            <person name="Harrison L.H."/>
            <person name="Van Tyne D."/>
            <person name="Marsh J.W."/>
            <person name="Griffith M.P."/>
            <person name="Snyder D.J."/>
            <person name="Cooper V.S."/>
            <person name="Mustapha M."/>
        </authorList>
    </citation>
    <scope>NUCLEOTIDE SEQUENCE [LARGE SCALE GENOMIC DNA]</scope>
    <source>
        <strain evidence="1 2">PSB00013</strain>
    </source>
</reference>
<sequence length="142" mass="16045">MAWLDALVEESPTRTRSRLARYQEEASRGYTPHQLEMPPVEYGGYLLQYLMEVGPATSNGFGPGVISWQELQAWEHMTGVILTSWEATTLRMLSGHYVSQYSKSSDPMCPAPYVPEGVVFEEVDAKVTRIFDAIKRRKDKAA</sequence>
<organism evidence="1 2">
    <name type="scientific">Pseudomonas luteola</name>
    <dbReference type="NCBI Taxonomy" id="47886"/>
    <lineage>
        <taxon>Bacteria</taxon>
        <taxon>Pseudomonadati</taxon>
        <taxon>Pseudomonadota</taxon>
        <taxon>Gammaproteobacteria</taxon>
        <taxon>Pseudomonadales</taxon>
        <taxon>Pseudomonadaceae</taxon>
        <taxon>Pseudomonas</taxon>
    </lineage>
</organism>
<proteinExistence type="predicted"/>
<gene>
    <name evidence="1" type="ORF">I5Q09_17795</name>
</gene>
<dbReference type="EMBL" id="JADTXM010000012">
    <property type="protein sequence ID" value="MBH3440539.1"/>
    <property type="molecule type" value="Genomic_DNA"/>
</dbReference>
<dbReference type="Proteomes" id="UP000638986">
    <property type="component" value="Unassembled WGS sequence"/>
</dbReference>
<dbReference type="RefSeq" id="WP_019365251.1">
    <property type="nucleotide sequence ID" value="NZ_JADTXM010000012.1"/>
</dbReference>
<protein>
    <submittedName>
        <fullName evidence="1">Uncharacterized protein</fullName>
    </submittedName>
</protein>
<evidence type="ECO:0000313" key="2">
    <source>
        <dbReference type="Proteomes" id="UP000638986"/>
    </source>
</evidence>
<name>A0ABS0MX39_PSELU</name>